<organism evidence="1 2">
    <name type="scientific">Acrobeloides nanus</name>
    <dbReference type="NCBI Taxonomy" id="290746"/>
    <lineage>
        <taxon>Eukaryota</taxon>
        <taxon>Metazoa</taxon>
        <taxon>Ecdysozoa</taxon>
        <taxon>Nematoda</taxon>
        <taxon>Chromadorea</taxon>
        <taxon>Rhabditida</taxon>
        <taxon>Tylenchina</taxon>
        <taxon>Cephalobomorpha</taxon>
        <taxon>Cephaloboidea</taxon>
        <taxon>Cephalobidae</taxon>
        <taxon>Acrobeloides</taxon>
    </lineage>
</organism>
<proteinExistence type="predicted"/>
<dbReference type="Pfam" id="PF01221">
    <property type="entry name" value="Dynein_light"/>
    <property type="match status" value="1"/>
</dbReference>
<name>A0A914D2V0_9BILA</name>
<dbReference type="GO" id="GO:0007017">
    <property type="term" value="P:microtubule-based process"/>
    <property type="evidence" value="ECO:0007669"/>
    <property type="project" value="InterPro"/>
</dbReference>
<sequence>MNSSMEEDAVTWLHEALKIHTSRDGTYRDSDEICDSLKTKFESKYGGFWAVIMGNYATRYTYSKGKWISFMLDNSNRVLVFEESSKK</sequence>
<dbReference type="InterPro" id="IPR037177">
    <property type="entry name" value="DLC_sf"/>
</dbReference>
<dbReference type="Gene3D" id="3.30.740.10">
    <property type="entry name" value="Protein Inhibitor Of Neuronal Nitric Oxide Synthase"/>
    <property type="match status" value="1"/>
</dbReference>
<dbReference type="InterPro" id="IPR001372">
    <property type="entry name" value="Dynein_light_chain_typ-1/2"/>
</dbReference>
<dbReference type="AlphaFoldDB" id="A0A914D2V0"/>
<dbReference type="GO" id="GO:0030286">
    <property type="term" value="C:dynein complex"/>
    <property type="evidence" value="ECO:0007669"/>
    <property type="project" value="InterPro"/>
</dbReference>
<dbReference type="SUPFAM" id="SSF54648">
    <property type="entry name" value="DLC"/>
    <property type="match status" value="1"/>
</dbReference>
<reference evidence="2" key="1">
    <citation type="submission" date="2022-11" db="UniProtKB">
        <authorList>
            <consortium name="WormBaseParasite"/>
        </authorList>
    </citation>
    <scope>IDENTIFICATION</scope>
</reference>
<accession>A0A914D2V0</accession>
<protein>
    <submittedName>
        <fullName evidence="2">Dynein light chain</fullName>
    </submittedName>
</protein>
<dbReference type="Proteomes" id="UP000887540">
    <property type="component" value="Unplaced"/>
</dbReference>
<dbReference type="WBParaSite" id="ACRNAN_scaffold1811.g32369.t1">
    <property type="protein sequence ID" value="ACRNAN_scaffold1811.g32369.t1"/>
    <property type="gene ID" value="ACRNAN_scaffold1811.g32369"/>
</dbReference>
<keyword evidence="1" id="KW-1185">Reference proteome</keyword>
<evidence type="ECO:0000313" key="2">
    <source>
        <dbReference type="WBParaSite" id="ACRNAN_scaffold1811.g32369.t1"/>
    </source>
</evidence>
<evidence type="ECO:0000313" key="1">
    <source>
        <dbReference type="Proteomes" id="UP000887540"/>
    </source>
</evidence>